<organism evidence="1 2">
    <name type="scientific">Cellulosimicrobium cellulans F16</name>
    <dbReference type="NCBI Taxonomy" id="1350482"/>
    <lineage>
        <taxon>Bacteria</taxon>
        <taxon>Bacillati</taxon>
        <taxon>Actinomycetota</taxon>
        <taxon>Actinomycetes</taxon>
        <taxon>Micrococcales</taxon>
        <taxon>Promicromonosporaceae</taxon>
        <taxon>Cellulosimicrobium</taxon>
    </lineage>
</organism>
<name>A0A0M0F530_CELCE</name>
<protein>
    <submittedName>
        <fullName evidence="1">Uncharacterized protein</fullName>
    </submittedName>
</protein>
<proteinExistence type="predicted"/>
<evidence type="ECO:0000313" key="2">
    <source>
        <dbReference type="Proteomes" id="UP000037387"/>
    </source>
</evidence>
<gene>
    <name evidence="1" type="ORF">M768_13910</name>
</gene>
<keyword evidence="2" id="KW-1185">Reference proteome</keyword>
<dbReference type="EMBL" id="ATNL01000011">
    <property type="protein sequence ID" value="KON72598.1"/>
    <property type="molecule type" value="Genomic_DNA"/>
</dbReference>
<sequence length="109" mass="11379">MSAADELDEFLVHTVTVVPLIGSGGMGDVHGPPVTGLPCFVDETTRMVRDRTGAQVVSSATVYARATAPAVPPGSLLTLPSGRTSVVLAESRRESGPLDLPDHVEWAVE</sequence>
<dbReference type="RefSeq" id="WP_053371115.1">
    <property type="nucleotide sequence ID" value="NZ_KQ435292.1"/>
</dbReference>
<dbReference type="PATRIC" id="fig|1350482.3.peg.3118"/>
<evidence type="ECO:0000313" key="1">
    <source>
        <dbReference type="EMBL" id="KON72598.1"/>
    </source>
</evidence>
<dbReference type="AlphaFoldDB" id="A0A0M0F530"/>
<dbReference type="Proteomes" id="UP000037387">
    <property type="component" value="Unassembled WGS sequence"/>
</dbReference>
<reference evidence="1 2" key="1">
    <citation type="journal article" date="2015" name="Sci. Rep.">
        <title>Functional and structural properties of a novel cellulosome-like multienzyme complex: efficient glycoside hydrolysis of water-insoluble 7-xylosyl-10-deacetylpaclitaxel.</title>
        <authorList>
            <person name="Dou T.Y."/>
            <person name="Luan H.W."/>
            <person name="Ge G.B."/>
            <person name="Dong M.M."/>
            <person name="Zou H.F."/>
            <person name="He Y.Q."/>
            <person name="Cui P."/>
            <person name="Wang J.Y."/>
            <person name="Hao D.C."/>
            <person name="Yang S.L."/>
            <person name="Yang L."/>
        </authorList>
    </citation>
    <scope>NUCLEOTIDE SEQUENCE [LARGE SCALE GENOMIC DNA]</scope>
    <source>
        <strain evidence="1 2">F16</strain>
    </source>
</reference>
<accession>A0A0M0F530</accession>
<comment type="caution">
    <text evidence="1">The sequence shown here is derived from an EMBL/GenBank/DDBJ whole genome shotgun (WGS) entry which is preliminary data.</text>
</comment>